<evidence type="ECO:0000313" key="7">
    <source>
        <dbReference type="Proteomes" id="UP001140076"/>
    </source>
</evidence>
<feature type="domain" description="6-phosphogluconate dehydrogenase NADP-binding" evidence="4">
    <location>
        <begin position="8"/>
        <end position="157"/>
    </location>
</feature>
<dbReference type="PIRSF" id="PIRSF000103">
    <property type="entry name" value="HIBADH"/>
    <property type="match status" value="1"/>
</dbReference>
<comment type="caution">
    <text evidence="6">The sequence shown here is derived from an EMBL/GenBank/DDBJ whole genome shotgun (WGS) entry which is preliminary data.</text>
</comment>
<keyword evidence="3" id="KW-0732">Signal</keyword>
<keyword evidence="2" id="KW-0560">Oxidoreductase</keyword>
<dbReference type="PANTHER" id="PTHR43580:SF2">
    <property type="entry name" value="CYTOKINE-LIKE NUCLEAR FACTOR N-PAC"/>
    <property type="match status" value="1"/>
</dbReference>
<dbReference type="InterPro" id="IPR013328">
    <property type="entry name" value="6PGD_dom2"/>
</dbReference>
<feature type="domain" description="NADPH-dependent reductive aminase-like C-terminal" evidence="5">
    <location>
        <begin position="163"/>
        <end position="290"/>
    </location>
</feature>
<accession>A0A9X3SF16</accession>
<dbReference type="Pfam" id="PF03446">
    <property type="entry name" value="NAD_binding_2"/>
    <property type="match status" value="1"/>
</dbReference>
<dbReference type="InterPro" id="IPR048666">
    <property type="entry name" value="RedAm-like_C"/>
</dbReference>
<proteinExistence type="inferred from homology"/>
<feature type="chain" id="PRO_5040874995" evidence="3">
    <location>
        <begin position="22"/>
        <end position="295"/>
    </location>
</feature>
<keyword evidence="7" id="KW-1185">Reference proteome</keyword>
<evidence type="ECO:0000313" key="6">
    <source>
        <dbReference type="EMBL" id="MDA0565512.1"/>
    </source>
</evidence>
<dbReference type="InterPro" id="IPR006115">
    <property type="entry name" value="6PGDH_NADP-bd"/>
</dbReference>
<dbReference type="GO" id="GO:0050661">
    <property type="term" value="F:NADP binding"/>
    <property type="evidence" value="ECO:0007669"/>
    <property type="project" value="InterPro"/>
</dbReference>
<dbReference type="EMBL" id="JAJAQC010000022">
    <property type="protein sequence ID" value="MDA0565512.1"/>
    <property type="molecule type" value="Genomic_DNA"/>
</dbReference>
<protein>
    <submittedName>
        <fullName evidence="6">NAD(P)-binding domain-containing protein</fullName>
    </submittedName>
</protein>
<dbReference type="SUPFAM" id="SSF51735">
    <property type="entry name" value="NAD(P)-binding Rossmann-fold domains"/>
    <property type="match status" value="1"/>
</dbReference>
<gene>
    <name evidence="6" type="ORF">LG943_14475</name>
</gene>
<dbReference type="Proteomes" id="UP001140076">
    <property type="component" value="Unassembled WGS sequence"/>
</dbReference>
<feature type="signal peptide" evidence="3">
    <location>
        <begin position="1"/>
        <end position="21"/>
    </location>
</feature>
<dbReference type="InterPro" id="IPR036291">
    <property type="entry name" value="NAD(P)-bd_dom_sf"/>
</dbReference>
<evidence type="ECO:0000256" key="2">
    <source>
        <dbReference type="ARBA" id="ARBA00023002"/>
    </source>
</evidence>
<evidence type="ECO:0000256" key="3">
    <source>
        <dbReference type="SAM" id="SignalP"/>
    </source>
</evidence>
<dbReference type="InterPro" id="IPR015815">
    <property type="entry name" value="HIBADH-related"/>
</dbReference>
<organism evidence="6 7">
    <name type="scientific">Streptomonospora mangrovi</name>
    <dbReference type="NCBI Taxonomy" id="2883123"/>
    <lineage>
        <taxon>Bacteria</taxon>
        <taxon>Bacillati</taxon>
        <taxon>Actinomycetota</taxon>
        <taxon>Actinomycetes</taxon>
        <taxon>Streptosporangiales</taxon>
        <taxon>Nocardiopsidaceae</taxon>
        <taxon>Streptomonospora</taxon>
    </lineage>
</organism>
<dbReference type="RefSeq" id="WP_270072786.1">
    <property type="nucleotide sequence ID" value="NZ_JAJAQC010000022.1"/>
</dbReference>
<name>A0A9X3SF16_9ACTN</name>
<sequence>MNAERPAVTVLGLGSMGSALAAALLDRGHPTTVWNRSAGKARPLVERGARLAPTAWAAVEASPLVVACVLDYPALHSVLGPVAGALSGRSLVNLTTGSPEQANAALDWARANGIDYLDGAIMTTPPEVGDAEMMFLYSGSRTAFDAHRPTLEALGDPLYLGADPGLASLYDVALLGVMWSTMAGWLHAAALVGADRTPAVDFTQLAVRWLSGAVSGFLTRYAAQVDAGRYPGDDATVDVQIAAIDHLIHAAEARGIDNGLPELLKGLMERAAAAGHGADSFAGVVEVLRQPVEAR</sequence>
<dbReference type="Pfam" id="PF21761">
    <property type="entry name" value="RedAm-like_C"/>
    <property type="match status" value="1"/>
</dbReference>
<dbReference type="GO" id="GO:0016491">
    <property type="term" value="F:oxidoreductase activity"/>
    <property type="evidence" value="ECO:0007669"/>
    <property type="project" value="UniProtKB-KW"/>
</dbReference>
<reference evidence="6" key="1">
    <citation type="submission" date="2021-10" db="EMBL/GenBank/DDBJ databases">
        <title>Streptomonospora sp. nov., isolated from mangrove soil.</title>
        <authorList>
            <person name="Chen X."/>
            <person name="Ge X."/>
            <person name="Liu W."/>
        </authorList>
    </citation>
    <scope>NUCLEOTIDE SEQUENCE</scope>
    <source>
        <strain evidence="6">S1-112</strain>
    </source>
</reference>
<comment type="similarity">
    <text evidence="1">Belongs to the HIBADH-related family.</text>
</comment>
<dbReference type="InterPro" id="IPR051265">
    <property type="entry name" value="HIBADH-related_NP60_sf"/>
</dbReference>
<evidence type="ECO:0000256" key="1">
    <source>
        <dbReference type="ARBA" id="ARBA00009080"/>
    </source>
</evidence>
<dbReference type="PANTHER" id="PTHR43580">
    <property type="entry name" value="OXIDOREDUCTASE GLYR1-RELATED"/>
    <property type="match status" value="1"/>
</dbReference>
<dbReference type="Gene3D" id="1.10.1040.10">
    <property type="entry name" value="N-(1-d-carboxylethyl)-l-norvaline Dehydrogenase, domain 2"/>
    <property type="match status" value="1"/>
</dbReference>
<dbReference type="Gene3D" id="3.40.50.720">
    <property type="entry name" value="NAD(P)-binding Rossmann-like Domain"/>
    <property type="match status" value="1"/>
</dbReference>
<evidence type="ECO:0000259" key="4">
    <source>
        <dbReference type="Pfam" id="PF03446"/>
    </source>
</evidence>
<dbReference type="AlphaFoldDB" id="A0A9X3SF16"/>
<evidence type="ECO:0000259" key="5">
    <source>
        <dbReference type="Pfam" id="PF21761"/>
    </source>
</evidence>